<evidence type="ECO:0000256" key="1">
    <source>
        <dbReference type="ARBA" id="ARBA00005417"/>
    </source>
</evidence>
<evidence type="ECO:0000256" key="3">
    <source>
        <dbReference type="ARBA" id="ARBA00022741"/>
    </source>
</evidence>
<comment type="similarity">
    <text evidence="1">Belongs to the ABC transporter superfamily.</text>
</comment>
<dbReference type="SUPFAM" id="SSF52540">
    <property type="entry name" value="P-loop containing nucleoside triphosphate hydrolases"/>
    <property type="match status" value="1"/>
</dbReference>
<dbReference type="EMBL" id="DULP01000017">
    <property type="protein sequence ID" value="HHW32726.1"/>
    <property type="molecule type" value="Genomic_DNA"/>
</dbReference>
<evidence type="ECO:0000259" key="6">
    <source>
        <dbReference type="PROSITE" id="PS50893"/>
    </source>
</evidence>
<dbReference type="Pfam" id="PF00005">
    <property type="entry name" value="ABC_tran"/>
    <property type="match status" value="1"/>
</dbReference>
<dbReference type="InterPro" id="IPR017871">
    <property type="entry name" value="ABC_transporter-like_CS"/>
</dbReference>
<evidence type="ECO:0000256" key="5">
    <source>
        <dbReference type="ARBA" id="ARBA00022970"/>
    </source>
</evidence>
<keyword evidence="5" id="KW-0029">Amino-acid transport</keyword>
<dbReference type="SMART" id="SM00382">
    <property type="entry name" value="AAA"/>
    <property type="match status" value="1"/>
</dbReference>
<reference evidence="7 8" key="1">
    <citation type="journal article" date="2020" name="Biotechnol. Biofuels">
        <title>New insights from the biogas microbiome by comprehensive genome-resolved metagenomics of nearly 1600 species originating from multiple anaerobic digesters.</title>
        <authorList>
            <person name="Campanaro S."/>
            <person name="Treu L."/>
            <person name="Rodriguez-R L.M."/>
            <person name="Kovalovszki A."/>
            <person name="Ziels R.M."/>
            <person name="Maus I."/>
            <person name="Zhu X."/>
            <person name="Kougias P.G."/>
            <person name="Basile A."/>
            <person name="Luo G."/>
            <person name="Schluter A."/>
            <person name="Konstantinidis K.T."/>
            <person name="Angelidaki I."/>
        </authorList>
    </citation>
    <scope>NUCLEOTIDE SEQUENCE [LARGE SCALE GENOMIC DNA]</scope>
    <source>
        <strain evidence="7">AS04akNAM_125</strain>
    </source>
</reference>
<accession>A0A832PKQ0</accession>
<evidence type="ECO:0000256" key="2">
    <source>
        <dbReference type="ARBA" id="ARBA00022448"/>
    </source>
</evidence>
<evidence type="ECO:0000313" key="7">
    <source>
        <dbReference type="EMBL" id="HHW32726.1"/>
    </source>
</evidence>
<sequence>MLKIDKLAVAYGGTPVLTDVSLEVEQGALVLVIGPNGHGKSTMLRALSGLIPKSGGRVSFNGKDITRASAPEIFEHGIVHVSEVRNLFNEMTVSENICIGAQSRAAQPRLAERFEMVLDLFPRLGERLDVMAGSLSGGEARMLAIARGLMSGPSLLALDEPTLGMSPIMREETFAKISEISRSGMTILLVEQDFMNSARLTDNIHILENGRIVFGGTRDEIMANDALRSAFLGV</sequence>
<comment type="caution">
    <text evidence="7">The sequence shown here is derived from an EMBL/GenBank/DDBJ whole genome shotgun (WGS) entry which is preliminary data.</text>
</comment>
<dbReference type="InterPro" id="IPR003593">
    <property type="entry name" value="AAA+_ATPase"/>
</dbReference>
<name>A0A832PKQ0_9RHOB</name>
<keyword evidence="4 7" id="KW-0067">ATP-binding</keyword>
<organism evidence="7 8">
    <name type="scientific">Paracoccus solventivorans</name>
    <dbReference type="NCBI Taxonomy" id="53463"/>
    <lineage>
        <taxon>Bacteria</taxon>
        <taxon>Pseudomonadati</taxon>
        <taxon>Pseudomonadota</taxon>
        <taxon>Alphaproteobacteria</taxon>
        <taxon>Rhodobacterales</taxon>
        <taxon>Paracoccaceae</taxon>
        <taxon>Paracoccus</taxon>
    </lineage>
</organism>
<dbReference type="InterPro" id="IPR052156">
    <property type="entry name" value="BCAA_Transport_ATP-bd_LivF"/>
</dbReference>
<evidence type="ECO:0000313" key="8">
    <source>
        <dbReference type="Proteomes" id="UP000580830"/>
    </source>
</evidence>
<dbReference type="GO" id="GO:0015658">
    <property type="term" value="F:branched-chain amino acid transmembrane transporter activity"/>
    <property type="evidence" value="ECO:0007669"/>
    <property type="project" value="TreeGrafter"/>
</dbReference>
<protein>
    <submittedName>
        <fullName evidence="7">ABC transporter ATP-binding protein</fullName>
    </submittedName>
</protein>
<dbReference type="InterPro" id="IPR027417">
    <property type="entry name" value="P-loop_NTPase"/>
</dbReference>
<dbReference type="RefSeq" id="WP_303728899.1">
    <property type="nucleotide sequence ID" value="NZ_DULP01000017.1"/>
</dbReference>
<dbReference type="PANTHER" id="PTHR43820">
    <property type="entry name" value="HIGH-AFFINITY BRANCHED-CHAIN AMINO ACID TRANSPORT ATP-BINDING PROTEIN LIVF"/>
    <property type="match status" value="1"/>
</dbReference>
<dbReference type="AlphaFoldDB" id="A0A832PKQ0"/>
<dbReference type="InterPro" id="IPR003439">
    <property type="entry name" value="ABC_transporter-like_ATP-bd"/>
</dbReference>
<dbReference type="GO" id="GO:0005524">
    <property type="term" value="F:ATP binding"/>
    <property type="evidence" value="ECO:0007669"/>
    <property type="project" value="UniProtKB-KW"/>
</dbReference>
<feature type="domain" description="ABC transporter" evidence="6">
    <location>
        <begin position="2"/>
        <end position="234"/>
    </location>
</feature>
<dbReference type="PROSITE" id="PS00211">
    <property type="entry name" value="ABC_TRANSPORTER_1"/>
    <property type="match status" value="1"/>
</dbReference>
<gene>
    <name evidence="7" type="ORF">GXX24_01080</name>
</gene>
<evidence type="ECO:0000256" key="4">
    <source>
        <dbReference type="ARBA" id="ARBA00022840"/>
    </source>
</evidence>
<keyword evidence="3" id="KW-0547">Nucleotide-binding</keyword>
<dbReference type="Gene3D" id="3.40.50.300">
    <property type="entry name" value="P-loop containing nucleotide triphosphate hydrolases"/>
    <property type="match status" value="1"/>
</dbReference>
<proteinExistence type="inferred from homology"/>
<dbReference type="GO" id="GO:0016887">
    <property type="term" value="F:ATP hydrolysis activity"/>
    <property type="evidence" value="ECO:0007669"/>
    <property type="project" value="InterPro"/>
</dbReference>
<dbReference type="PANTHER" id="PTHR43820:SF4">
    <property type="entry name" value="HIGH-AFFINITY BRANCHED-CHAIN AMINO ACID TRANSPORT ATP-BINDING PROTEIN LIVF"/>
    <property type="match status" value="1"/>
</dbReference>
<dbReference type="PROSITE" id="PS50893">
    <property type="entry name" value="ABC_TRANSPORTER_2"/>
    <property type="match status" value="1"/>
</dbReference>
<dbReference type="Proteomes" id="UP000580830">
    <property type="component" value="Unassembled WGS sequence"/>
</dbReference>
<keyword evidence="2" id="KW-0813">Transport</keyword>
<dbReference type="CDD" id="cd03224">
    <property type="entry name" value="ABC_TM1139_LivF_branched"/>
    <property type="match status" value="1"/>
</dbReference>
<dbReference type="GO" id="GO:0015807">
    <property type="term" value="P:L-amino acid transport"/>
    <property type="evidence" value="ECO:0007669"/>
    <property type="project" value="TreeGrafter"/>
</dbReference>